<dbReference type="EMBL" id="JAMWBK010000001">
    <property type="protein sequence ID" value="KAJ8909172.1"/>
    <property type="molecule type" value="Genomic_DNA"/>
</dbReference>
<comment type="caution">
    <text evidence="9">The sequence shown here is derived from an EMBL/GenBank/DDBJ whole genome shotgun (WGS) entry which is preliminary data.</text>
</comment>
<evidence type="ECO:0000256" key="8">
    <source>
        <dbReference type="ARBA" id="ARBA00031345"/>
    </source>
</evidence>
<dbReference type="PANTHER" id="PTHR21443">
    <property type="entry name" value="CONSERVED OLIGOMERIC GOLGI COMPLEX COMPONENT 7"/>
    <property type="match status" value="1"/>
</dbReference>
<keyword evidence="7" id="KW-0472">Membrane</keyword>
<sequence length="666" mass="73196">MLLCREHGSYVAQCSGVVWTTTGANVTTLARTSSNRPMFLDVELCRMSRNTAHTTGANVTTRARTPSNSPMFLDVEWWRMFLCREHGPYVAQCSRKLNALAEPRLTNALESESVTGAQSALEIFEKSGREDAFISLYVSTRGAKLRKRWKEIIDAGEKRPTTAFYEALSVALDREASWLQEALPKLRQLLIPALIIEVFTLLDPPMNLELPKSLDVSGYLALETDEMLHKTGLLSAHLALWVTEACLSGDESGRQVDPELLVQACECLTAPLRAYFEAFPVLERTFATHLMNEFPWNAIQNPTLEEASRHINEASAHLLKAGTQVTTRCVERTKGALLGASFHAQNSVAINFASRAVKLIKTAPAFKVSDWISVQSSLSLLTNVASLARSWAEMKDSFATEAIISAMPFIEAAAGVSSDEAMILAELIQLQSDAEVAIFWSLARDDALRKRAVAALQTYETAVSDKSGGDLRTLLQFCKDLVYECLFLNIQKALNTLPKVRDWGSETKSEHEGGAEVPEFSITPMAYATEVGEHLLKIPQQLEPYIPDDEDAILAFPSSTSEADLEMNFARRWIGAIANGAMELYLERILRLPKLSSSGASQLAVDLDYVCSVLNALGVSILTTVLGVRTVLEAEDIESAVHSIEDPNSKSRAARVAGIRGVPVRI</sequence>
<evidence type="ECO:0000256" key="7">
    <source>
        <dbReference type="ARBA" id="ARBA00023136"/>
    </source>
</evidence>
<evidence type="ECO:0000256" key="2">
    <source>
        <dbReference type="ARBA" id="ARBA00005831"/>
    </source>
</evidence>
<organism evidence="9 10">
    <name type="scientific">Rhodosorus marinus</name>
    <dbReference type="NCBI Taxonomy" id="101924"/>
    <lineage>
        <taxon>Eukaryota</taxon>
        <taxon>Rhodophyta</taxon>
        <taxon>Stylonematophyceae</taxon>
        <taxon>Stylonematales</taxon>
        <taxon>Stylonemataceae</taxon>
        <taxon>Rhodosorus</taxon>
    </lineage>
</organism>
<dbReference type="GO" id="GO:0007030">
    <property type="term" value="P:Golgi organization"/>
    <property type="evidence" value="ECO:0007669"/>
    <property type="project" value="TreeGrafter"/>
</dbReference>
<evidence type="ECO:0000256" key="6">
    <source>
        <dbReference type="ARBA" id="ARBA00023034"/>
    </source>
</evidence>
<name>A0AAV8V514_9RHOD</name>
<comment type="subcellular location">
    <subcellularLocation>
        <location evidence="1">Golgi apparatus membrane</location>
        <topology evidence="1">Peripheral membrane protein</topology>
    </subcellularLocation>
</comment>
<reference evidence="9 10" key="1">
    <citation type="journal article" date="2023" name="Nat. Commun.">
        <title>Origin of minicircular mitochondrial genomes in red algae.</title>
        <authorList>
            <person name="Lee Y."/>
            <person name="Cho C.H."/>
            <person name="Lee Y.M."/>
            <person name="Park S.I."/>
            <person name="Yang J.H."/>
            <person name="West J.A."/>
            <person name="Bhattacharya D."/>
            <person name="Yoon H.S."/>
        </authorList>
    </citation>
    <scope>NUCLEOTIDE SEQUENCE [LARGE SCALE GENOMIC DNA]</scope>
    <source>
        <strain evidence="9 10">CCMP1338</strain>
        <tissue evidence="9">Whole cell</tissue>
    </source>
</reference>
<evidence type="ECO:0000313" key="10">
    <source>
        <dbReference type="Proteomes" id="UP001157974"/>
    </source>
</evidence>
<dbReference type="InterPro" id="IPR019335">
    <property type="entry name" value="COG7"/>
</dbReference>
<accession>A0AAV8V514</accession>
<gene>
    <name evidence="9" type="ORF">NDN08_005865</name>
</gene>
<proteinExistence type="inferred from homology"/>
<keyword evidence="10" id="KW-1185">Reference proteome</keyword>
<evidence type="ECO:0000256" key="5">
    <source>
        <dbReference type="ARBA" id="ARBA00022927"/>
    </source>
</evidence>
<dbReference type="GO" id="GO:0017119">
    <property type="term" value="C:Golgi transport complex"/>
    <property type="evidence" value="ECO:0007669"/>
    <property type="project" value="InterPro"/>
</dbReference>
<dbReference type="AlphaFoldDB" id="A0AAV8V514"/>
<evidence type="ECO:0000256" key="4">
    <source>
        <dbReference type="ARBA" id="ARBA00022448"/>
    </source>
</evidence>
<keyword evidence="6" id="KW-0333">Golgi apparatus</keyword>
<evidence type="ECO:0000313" key="9">
    <source>
        <dbReference type="EMBL" id="KAJ8909172.1"/>
    </source>
</evidence>
<evidence type="ECO:0000256" key="1">
    <source>
        <dbReference type="ARBA" id="ARBA00004395"/>
    </source>
</evidence>
<comment type="similarity">
    <text evidence="2">Belongs to the COG7 family.</text>
</comment>
<evidence type="ECO:0000256" key="3">
    <source>
        <dbReference type="ARBA" id="ARBA00020984"/>
    </source>
</evidence>
<dbReference type="GO" id="GO:0000139">
    <property type="term" value="C:Golgi membrane"/>
    <property type="evidence" value="ECO:0007669"/>
    <property type="project" value="UniProtKB-SubCell"/>
</dbReference>
<dbReference type="Pfam" id="PF10191">
    <property type="entry name" value="COG7"/>
    <property type="match status" value="1"/>
</dbReference>
<protein>
    <recommendedName>
        <fullName evidence="3">Conserved oligomeric Golgi complex subunit 7</fullName>
    </recommendedName>
    <alternativeName>
        <fullName evidence="8">Component of oligomeric Golgi complex 7</fullName>
    </alternativeName>
</protein>
<dbReference type="GO" id="GO:0006890">
    <property type="term" value="P:retrograde vesicle-mediated transport, Golgi to endoplasmic reticulum"/>
    <property type="evidence" value="ECO:0007669"/>
    <property type="project" value="TreeGrafter"/>
</dbReference>
<dbReference type="GO" id="GO:0006886">
    <property type="term" value="P:intracellular protein transport"/>
    <property type="evidence" value="ECO:0007669"/>
    <property type="project" value="InterPro"/>
</dbReference>
<dbReference type="PANTHER" id="PTHR21443:SF0">
    <property type="entry name" value="CONSERVED OLIGOMERIC GOLGI COMPLEX SUBUNIT 7"/>
    <property type="match status" value="1"/>
</dbReference>
<dbReference type="Proteomes" id="UP001157974">
    <property type="component" value="Unassembled WGS sequence"/>
</dbReference>
<keyword evidence="4" id="KW-0813">Transport</keyword>
<keyword evidence="5" id="KW-0653">Protein transport</keyword>